<reference evidence="1" key="1">
    <citation type="submission" date="2023-03" db="UniProtKB">
        <authorList>
            <consortium name="EnsemblPlants"/>
        </authorList>
    </citation>
    <scope>IDENTIFICATION</scope>
</reference>
<dbReference type="InterPro" id="IPR036514">
    <property type="entry name" value="SGNH_hydro_sf"/>
</dbReference>
<dbReference type="SUPFAM" id="SSF52266">
    <property type="entry name" value="SGNH hydrolase"/>
    <property type="match status" value="1"/>
</dbReference>
<dbReference type="Gramene" id="MELO3C030338.2.1">
    <property type="protein sequence ID" value="MELO3C030338.2.1"/>
    <property type="gene ID" value="MELO3C030338.2"/>
</dbReference>
<dbReference type="AlphaFoldDB" id="A0A9I9E8N8"/>
<evidence type="ECO:0000313" key="1">
    <source>
        <dbReference type="EnsemblPlants" id="MELO3C030338.2.1"/>
    </source>
</evidence>
<organism evidence="1">
    <name type="scientific">Cucumis melo</name>
    <name type="common">Muskmelon</name>
    <dbReference type="NCBI Taxonomy" id="3656"/>
    <lineage>
        <taxon>Eukaryota</taxon>
        <taxon>Viridiplantae</taxon>
        <taxon>Streptophyta</taxon>
        <taxon>Embryophyta</taxon>
        <taxon>Tracheophyta</taxon>
        <taxon>Spermatophyta</taxon>
        <taxon>Magnoliopsida</taxon>
        <taxon>eudicotyledons</taxon>
        <taxon>Gunneridae</taxon>
        <taxon>Pentapetalae</taxon>
        <taxon>rosids</taxon>
        <taxon>fabids</taxon>
        <taxon>Cucurbitales</taxon>
        <taxon>Cucurbitaceae</taxon>
        <taxon>Benincaseae</taxon>
        <taxon>Cucumis</taxon>
    </lineage>
</organism>
<name>A0A9I9E8N8_CUCME</name>
<protein>
    <submittedName>
        <fullName evidence="1">Uncharacterized protein</fullName>
    </submittedName>
</protein>
<dbReference type="EnsemblPlants" id="MELO3C030338.2.1">
    <property type="protein sequence ID" value="MELO3C030338.2.1"/>
    <property type="gene ID" value="MELO3C030338.2"/>
</dbReference>
<dbReference type="Gene3D" id="3.40.50.1110">
    <property type="entry name" value="SGNH hydrolase"/>
    <property type="match status" value="1"/>
</dbReference>
<accession>A0A9I9E8N8</accession>
<proteinExistence type="predicted"/>
<sequence length="74" mass="8188">MKHDTHNLPAVRAAQDAVAKELPNVVTIDALELPINFTTNEGLNLDHGHFNTSTEITLGKWLANTYLSHFGHLL</sequence>